<evidence type="ECO:0000313" key="1">
    <source>
        <dbReference type="EMBL" id="AJD50145.1"/>
    </source>
</evidence>
<proteinExistence type="predicted"/>
<dbReference type="KEGG" id="txi:TH3_00095"/>
<sequence length="216" mass="24706">MMQIFKEIINNFWGRTKLYSLFSLRNKGYLLEMGWFESRKKGMPINAEGNPIPWITYPCLKFLEDRLPSGISVFEYGTGGSTLWWADRAEKVVTCEHDSVWYDRLSASLPANVKSNLVALEYGGDYCKKVLEYVDCFDVIFIDGRDRVNCVKNSLSALSRDGVLILDNSDVSEYEEALTFLAEKGFKRIDFPGPGPINIHPWRTSIFYNNDNVLGL</sequence>
<evidence type="ECO:0000313" key="2">
    <source>
        <dbReference type="Proteomes" id="UP000007127"/>
    </source>
</evidence>
<protein>
    <recommendedName>
        <fullName evidence="3">FkbM family methyltransferase</fullName>
    </recommendedName>
</protein>
<dbReference type="InterPro" id="IPR029063">
    <property type="entry name" value="SAM-dependent_MTases_sf"/>
</dbReference>
<organism evidence="1 2">
    <name type="scientific">Thalassospira xiamenensis M-5 = DSM 17429</name>
    <dbReference type="NCBI Taxonomy" id="1123366"/>
    <lineage>
        <taxon>Bacteria</taxon>
        <taxon>Pseudomonadati</taxon>
        <taxon>Pseudomonadota</taxon>
        <taxon>Alphaproteobacteria</taxon>
        <taxon>Rhodospirillales</taxon>
        <taxon>Thalassospiraceae</taxon>
        <taxon>Thalassospira</taxon>
    </lineage>
</organism>
<reference evidence="1 2" key="1">
    <citation type="journal article" date="2012" name="J. Bacteriol.">
        <title>Genome sequence of Thalassospira xiamenensis type strain M-5.</title>
        <authorList>
            <person name="Lai Q."/>
            <person name="Shao Z."/>
        </authorList>
    </citation>
    <scope>NUCLEOTIDE SEQUENCE [LARGE SCALE GENOMIC DNA]</scope>
    <source>
        <strain evidence="1 2">M-5</strain>
    </source>
</reference>
<dbReference type="SUPFAM" id="SSF53335">
    <property type="entry name" value="S-adenosyl-L-methionine-dependent methyltransferases"/>
    <property type="match status" value="1"/>
</dbReference>
<name>A0AB72U737_9PROT</name>
<dbReference type="Gene3D" id="3.40.50.150">
    <property type="entry name" value="Vaccinia Virus protein VP39"/>
    <property type="match status" value="1"/>
</dbReference>
<dbReference type="RefSeq" id="WP_007088316.1">
    <property type="nucleotide sequence ID" value="NZ_CP004388.1"/>
</dbReference>
<gene>
    <name evidence="1" type="ORF">TH3_00095</name>
</gene>
<evidence type="ECO:0008006" key="3">
    <source>
        <dbReference type="Google" id="ProtNLM"/>
    </source>
</evidence>
<dbReference type="Proteomes" id="UP000007127">
    <property type="component" value="Chromosome"/>
</dbReference>
<dbReference type="EMBL" id="CP004388">
    <property type="protein sequence ID" value="AJD50145.1"/>
    <property type="molecule type" value="Genomic_DNA"/>
</dbReference>
<accession>A0AB72U737</accession>
<dbReference type="GeneID" id="31925724"/>
<dbReference type="AlphaFoldDB" id="A0AB72U737"/>